<feature type="transmembrane region" description="Helical" evidence="6">
    <location>
        <begin position="93"/>
        <end position="110"/>
    </location>
</feature>
<dbReference type="EMBL" id="PPTS01000004">
    <property type="protein sequence ID" value="RDB65303.1"/>
    <property type="molecule type" value="Genomic_DNA"/>
</dbReference>
<dbReference type="PANTHER" id="PTHR13353:SF5">
    <property type="entry name" value="TRANSMEMBRANE PROTEIN 19"/>
    <property type="match status" value="1"/>
</dbReference>
<feature type="transmembrane region" description="Helical" evidence="6">
    <location>
        <begin position="227"/>
        <end position="260"/>
    </location>
</feature>
<evidence type="ECO:0000256" key="1">
    <source>
        <dbReference type="ARBA" id="ARBA00004141"/>
    </source>
</evidence>
<feature type="transmembrane region" description="Helical" evidence="6">
    <location>
        <begin position="272"/>
        <end position="298"/>
    </location>
</feature>
<dbReference type="Proteomes" id="UP000254000">
    <property type="component" value="Unassembled WGS sequence"/>
</dbReference>
<dbReference type="AlphaFoldDB" id="A0A369M0L0"/>
<dbReference type="Pfam" id="PF01940">
    <property type="entry name" value="DUF92"/>
    <property type="match status" value="1"/>
</dbReference>
<feature type="transmembrane region" description="Helical" evidence="6">
    <location>
        <begin position="7"/>
        <end position="25"/>
    </location>
</feature>
<feature type="transmembrane region" description="Helical" evidence="6">
    <location>
        <begin position="432"/>
        <end position="454"/>
    </location>
</feature>
<proteinExistence type="inferred from homology"/>
<comment type="subcellular location">
    <subcellularLocation>
        <location evidence="1">Membrane</location>
        <topology evidence="1">Multi-pass membrane protein</topology>
    </subcellularLocation>
</comment>
<keyword evidence="8" id="KW-1185">Reference proteome</keyword>
<comment type="caution">
    <text evidence="7">The sequence shown here is derived from an EMBL/GenBank/DDBJ whole genome shotgun (WGS) entry which is preliminary data.</text>
</comment>
<keyword evidence="4 6" id="KW-1133">Transmembrane helix</keyword>
<comment type="similarity">
    <text evidence="2">Belongs to the TMEM19 family.</text>
</comment>
<dbReference type="RefSeq" id="WP_114568914.1">
    <property type="nucleotide sequence ID" value="NZ_CATYHT010000029.1"/>
</dbReference>
<organism evidence="7 8">
    <name type="scientific">Gordonibacter pamelaeae</name>
    <dbReference type="NCBI Taxonomy" id="471189"/>
    <lineage>
        <taxon>Bacteria</taxon>
        <taxon>Bacillati</taxon>
        <taxon>Actinomycetota</taxon>
        <taxon>Coriobacteriia</taxon>
        <taxon>Eggerthellales</taxon>
        <taxon>Eggerthellaceae</taxon>
        <taxon>Gordonibacter</taxon>
    </lineage>
</organism>
<feature type="transmembrane region" description="Helical" evidence="6">
    <location>
        <begin position="45"/>
        <end position="72"/>
    </location>
</feature>
<feature type="transmembrane region" description="Helical" evidence="6">
    <location>
        <begin position="195"/>
        <end position="215"/>
    </location>
</feature>
<feature type="transmembrane region" description="Helical" evidence="6">
    <location>
        <begin position="528"/>
        <end position="546"/>
    </location>
</feature>
<dbReference type="InterPro" id="IPR002794">
    <property type="entry name" value="DUF92_TMEM19"/>
</dbReference>
<protein>
    <submittedName>
        <fullName evidence="7">DUF92 domain-containing protein</fullName>
    </submittedName>
</protein>
<gene>
    <name evidence="7" type="ORF">C1877_08160</name>
</gene>
<evidence type="ECO:0000313" key="8">
    <source>
        <dbReference type="Proteomes" id="UP000254000"/>
    </source>
</evidence>
<reference evidence="7 8" key="1">
    <citation type="journal article" date="2018" name="Elife">
        <title>Discovery and characterization of a prevalent human gut bacterial enzyme sufficient for the inactivation of a family of plant toxins.</title>
        <authorList>
            <person name="Koppel N."/>
            <person name="Bisanz J.E."/>
            <person name="Pandelia M.E."/>
            <person name="Turnbaugh P.J."/>
            <person name="Balskus E.P."/>
        </authorList>
    </citation>
    <scope>NUCLEOTIDE SEQUENCE [LARGE SCALE GENOMIC DNA]</scope>
    <source>
        <strain evidence="7 8">3C</strain>
    </source>
</reference>
<dbReference type="OrthoDB" id="8149352at2"/>
<dbReference type="GO" id="GO:0016020">
    <property type="term" value="C:membrane"/>
    <property type="evidence" value="ECO:0007669"/>
    <property type="project" value="UniProtKB-SubCell"/>
</dbReference>
<keyword evidence="3 6" id="KW-0812">Transmembrane</keyword>
<sequence>MQDVVGMGLSLVYVLAVLAASSLLARHGMGEEGTRKLVHVALGGWWVVAALFFTSPWWAAALPAAFIVVNALAWRKQKLAFMARGEGEDTPGTVYYAVSLTLIALFSFGLGAPYVGALGVFCMAFGDGLAAVLGRRFGRRPLPGAGGGKSLAGSAAMLGVSFVSCAGVLLAAAAVDWEGAVPTFAPGAGLAPGVAAASVLAALGLAVAATVLEAASPEGLDNLSVPLGVTGLYAVLFLPAGPFTPAVAGVLLSGAVALAALRLGLLTVPGALGAVGVGALAFVFGGWPLWLLLMWFFGSSNVASRLMRRWRGGAQAARKRSGPRKLRQVLANSVPFLACALAYAATGEAWFLIVAAGALAASTADTWASEVGMYSRKPPVNIVTREPMQRGLSGGVSPLGLAATTVGAVSSAFLAMLLFHAFGFAVPTGPTAFLFVIACGIVGSVVDSFLGVLLQAKYRAPGGSGAGAGGEAGNGCGAGAGADVGTLAGVGAGTAALAADGALVEAAPSRGAAGYTLVSGYAWVTNDAVNLLSGIAVVALGLLVALP</sequence>
<name>A0A369M0L0_9ACTN</name>
<evidence type="ECO:0000256" key="6">
    <source>
        <dbReference type="SAM" id="Phobius"/>
    </source>
</evidence>
<dbReference type="PANTHER" id="PTHR13353">
    <property type="entry name" value="TRANSMEMBRANE PROTEIN 19"/>
    <property type="match status" value="1"/>
</dbReference>
<evidence type="ECO:0000313" key="7">
    <source>
        <dbReference type="EMBL" id="RDB65303.1"/>
    </source>
</evidence>
<feature type="transmembrane region" description="Helical" evidence="6">
    <location>
        <begin position="155"/>
        <end position="175"/>
    </location>
</feature>
<keyword evidence="5 6" id="KW-0472">Membrane</keyword>
<feature type="transmembrane region" description="Helical" evidence="6">
    <location>
        <begin position="116"/>
        <end position="134"/>
    </location>
</feature>
<evidence type="ECO:0000256" key="5">
    <source>
        <dbReference type="ARBA" id="ARBA00023136"/>
    </source>
</evidence>
<evidence type="ECO:0000256" key="4">
    <source>
        <dbReference type="ARBA" id="ARBA00022989"/>
    </source>
</evidence>
<feature type="transmembrane region" description="Helical" evidence="6">
    <location>
        <begin position="399"/>
        <end position="426"/>
    </location>
</feature>
<accession>A0A369M0L0</accession>
<evidence type="ECO:0000256" key="2">
    <source>
        <dbReference type="ARBA" id="ARBA00009012"/>
    </source>
</evidence>
<evidence type="ECO:0000256" key="3">
    <source>
        <dbReference type="ARBA" id="ARBA00022692"/>
    </source>
</evidence>